<evidence type="ECO:0000313" key="7">
    <source>
        <dbReference type="WBParaSite" id="EgrG_000742100"/>
    </source>
</evidence>
<organism evidence="5">
    <name type="scientific">Echinococcus granulosus</name>
    <name type="common">Hydatid tapeworm</name>
    <dbReference type="NCBI Taxonomy" id="6210"/>
    <lineage>
        <taxon>Eukaryota</taxon>
        <taxon>Metazoa</taxon>
        <taxon>Spiralia</taxon>
        <taxon>Lophotrochozoa</taxon>
        <taxon>Platyhelminthes</taxon>
        <taxon>Cestoda</taxon>
        <taxon>Eucestoda</taxon>
        <taxon>Cyclophyllidea</taxon>
        <taxon>Taeniidae</taxon>
        <taxon>Echinococcus</taxon>
        <taxon>Echinococcus granulosus group</taxon>
    </lineage>
</organism>
<comment type="subcellular location">
    <subcellularLocation>
        <location evidence="1">Cell projection</location>
        <location evidence="1">Cilium</location>
    </subcellularLocation>
</comment>
<sequence length="462" mass="55312">MASIELERMYDAWRKRDQAQCQKAMFSVRYRTVMNELSANLEARRAKLYDLFEREKAENLNACSAKLHAEETARKEAIVAEAAAIKELIKSKNAEVAEREYQRLLHVSSDEYRLCRPKIYKREILKDQRAINEFKKQKEAYEKARDMILVQQHDGFSRRLSEADQTRIEDGKTNNKAHQNFLLQQIAEREEKRKLEEVNKLNDYKELEETMRAEAELQKQKTLQRIETRRKLSENLQSQMEAVRMKLKREEDENATIDKAISKRWQMKEPLNPDRREHLKSLNRDAKFFLEYQQQVRDHRRCMAAEADKQRDELAEEYRRKQQERGRTRSCFVQQLNKETFEAHKGALDEKLKHRAALKAQKLEEETRDLLEDKRQEAEMRKALKTSTESKRKALRLSLMKQLEEICLRRKQEAEEIEREKAAYRLADEAYQTKMKNLVCDEKMWDECSLHPWRRIGLKRTA</sequence>
<keyword evidence="3" id="KW-0966">Cell projection</keyword>
<reference evidence="5 6" key="1">
    <citation type="journal article" date="2013" name="Nature">
        <title>The genomes of four tapeworm species reveal adaptations to parasitism.</title>
        <authorList>
            <person name="Tsai I.J."/>
            <person name="Zarowiecki M."/>
            <person name="Holroyd N."/>
            <person name="Garciarrubio A."/>
            <person name="Sanchez-Flores A."/>
            <person name="Brooks K.L."/>
            <person name="Tracey A."/>
            <person name="Bobes R.J."/>
            <person name="Fragoso G."/>
            <person name="Sciutto E."/>
            <person name="Aslett M."/>
            <person name="Beasley H."/>
            <person name="Bennett H.M."/>
            <person name="Cai J."/>
            <person name="Camicia F."/>
            <person name="Clark R."/>
            <person name="Cucher M."/>
            <person name="De Silva N."/>
            <person name="Day T.A."/>
            <person name="Deplazes P."/>
            <person name="Estrada K."/>
            <person name="Fernandez C."/>
            <person name="Holland P.W."/>
            <person name="Hou J."/>
            <person name="Hu S."/>
            <person name="Huckvale T."/>
            <person name="Hung S.S."/>
            <person name="Kamenetzky L."/>
            <person name="Keane J.A."/>
            <person name="Kiss F."/>
            <person name="Koziol U."/>
            <person name="Lambert O."/>
            <person name="Liu K."/>
            <person name="Luo X."/>
            <person name="Luo Y."/>
            <person name="Macchiaroli N."/>
            <person name="Nichol S."/>
            <person name="Paps J."/>
            <person name="Parkinson J."/>
            <person name="Pouchkina-Stantcheva N."/>
            <person name="Riddiford N."/>
            <person name="Rosenzvit M."/>
            <person name="Salinas G."/>
            <person name="Wasmuth J.D."/>
            <person name="Zamanian M."/>
            <person name="Zheng Y."/>
            <person name="Cai X."/>
            <person name="Soberon X."/>
            <person name="Olson P.D."/>
            <person name="Laclette J.P."/>
            <person name="Brehm K."/>
            <person name="Berriman M."/>
            <person name="Garciarrubio A."/>
            <person name="Bobes R.J."/>
            <person name="Fragoso G."/>
            <person name="Sanchez-Flores A."/>
            <person name="Estrada K."/>
            <person name="Cevallos M.A."/>
            <person name="Morett E."/>
            <person name="Gonzalez V."/>
            <person name="Portillo T."/>
            <person name="Ochoa-Leyva A."/>
            <person name="Jose M.V."/>
            <person name="Sciutto E."/>
            <person name="Landa A."/>
            <person name="Jimenez L."/>
            <person name="Valdes V."/>
            <person name="Carrero J.C."/>
            <person name="Larralde C."/>
            <person name="Morales-Montor J."/>
            <person name="Limon-Lason J."/>
            <person name="Soberon X."/>
            <person name="Laclette J.P."/>
        </authorList>
    </citation>
    <scope>NUCLEOTIDE SEQUENCE [LARGE SCALE GENOMIC DNA]</scope>
</reference>
<evidence type="ECO:0000256" key="4">
    <source>
        <dbReference type="SAM" id="Coils"/>
    </source>
</evidence>
<protein>
    <submittedName>
        <fullName evidence="7">TPH domain-containing protein</fullName>
    </submittedName>
</protein>
<dbReference type="PANTHER" id="PTHR31183">
    <property type="entry name" value="TRICHOPLEIN KERATIN FILAMENT-BINDING PROTEIN FAMILY MEMBER"/>
    <property type="match status" value="1"/>
</dbReference>
<dbReference type="Proteomes" id="UP000492820">
    <property type="component" value="Unassembled WGS sequence"/>
</dbReference>
<dbReference type="AlphaFoldDB" id="A0A068W6R4"/>
<evidence type="ECO:0000313" key="5">
    <source>
        <dbReference type="EMBL" id="CDS15019.1"/>
    </source>
</evidence>
<evidence type="ECO:0000256" key="1">
    <source>
        <dbReference type="ARBA" id="ARBA00004138"/>
    </source>
</evidence>
<accession>A0A068W6R4</accession>
<dbReference type="EMBL" id="LK028576">
    <property type="protein sequence ID" value="CDS15019.1"/>
    <property type="molecule type" value="Genomic_DNA"/>
</dbReference>
<feature type="coiled-coil region" evidence="4">
    <location>
        <begin position="353"/>
        <end position="420"/>
    </location>
</feature>
<dbReference type="OrthoDB" id="27234at2759"/>
<evidence type="ECO:0000256" key="2">
    <source>
        <dbReference type="ARBA" id="ARBA00023069"/>
    </source>
</evidence>
<dbReference type="GO" id="GO:0005929">
    <property type="term" value="C:cilium"/>
    <property type="evidence" value="ECO:0007669"/>
    <property type="project" value="UniProtKB-SubCell"/>
</dbReference>
<proteinExistence type="predicted"/>
<dbReference type="PANTHER" id="PTHR31183:SF1">
    <property type="entry name" value="CILIA- AND FLAGELLA-ASSOCIATED PROTEIN 53"/>
    <property type="match status" value="1"/>
</dbReference>
<reference evidence="7" key="3">
    <citation type="submission" date="2020-10" db="UniProtKB">
        <authorList>
            <consortium name="WormBaseParasite"/>
        </authorList>
    </citation>
    <scope>IDENTIFICATION</scope>
</reference>
<evidence type="ECO:0000313" key="6">
    <source>
        <dbReference type="Proteomes" id="UP000492820"/>
    </source>
</evidence>
<feature type="coiled-coil region" evidence="4">
    <location>
        <begin position="187"/>
        <end position="260"/>
    </location>
</feature>
<evidence type="ECO:0000256" key="3">
    <source>
        <dbReference type="ARBA" id="ARBA00023273"/>
    </source>
</evidence>
<keyword evidence="2" id="KW-0969">Cilium</keyword>
<gene>
    <name evidence="5" type="ORF">EgrG_000742100</name>
</gene>
<reference evidence="5" key="2">
    <citation type="submission" date="2014-06" db="EMBL/GenBank/DDBJ databases">
        <authorList>
            <person name="Aslett M."/>
        </authorList>
    </citation>
    <scope>NUCLEOTIDE SEQUENCE</scope>
</reference>
<dbReference type="InterPro" id="IPR043596">
    <property type="entry name" value="CFAP53/TCHP"/>
</dbReference>
<name>A0A068W6R4_ECHGR</name>
<dbReference type="WBParaSite" id="EgrG_000742100">
    <property type="protein sequence ID" value="EgrG_000742100"/>
    <property type="gene ID" value="EgrG_000742100"/>
</dbReference>
<keyword evidence="4" id="KW-0175">Coiled coil</keyword>